<keyword evidence="2" id="KW-1185">Reference proteome</keyword>
<protein>
    <submittedName>
        <fullName evidence="1">Uncharacterized protein</fullName>
    </submittedName>
</protein>
<dbReference type="Proteomes" id="UP001145742">
    <property type="component" value="Unassembled WGS sequence"/>
</dbReference>
<sequence length="146" mass="16068">MSADTKVNEEGGSPNTEVDIPLLPVVKTPARNTVILKPMEVHGEAETHLQPMEGHHAGASGCPKEGYDPMRSLHWNRLLAGTCRLMERRIHTGAGLVAGLVTLWGTHTGAACSWRTATCVKGLTLKQFLKNCYLWEGHTLEKFMEH</sequence>
<proteinExistence type="predicted"/>
<organism evidence="1 2">
    <name type="scientific">Willisornis vidua</name>
    <name type="common">Xingu scale-backed antbird</name>
    <dbReference type="NCBI Taxonomy" id="1566151"/>
    <lineage>
        <taxon>Eukaryota</taxon>
        <taxon>Metazoa</taxon>
        <taxon>Chordata</taxon>
        <taxon>Craniata</taxon>
        <taxon>Vertebrata</taxon>
        <taxon>Euteleostomi</taxon>
        <taxon>Archelosauria</taxon>
        <taxon>Archosauria</taxon>
        <taxon>Dinosauria</taxon>
        <taxon>Saurischia</taxon>
        <taxon>Theropoda</taxon>
        <taxon>Coelurosauria</taxon>
        <taxon>Aves</taxon>
        <taxon>Neognathae</taxon>
        <taxon>Neoaves</taxon>
        <taxon>Telluraves</taxon>
        <taxon>Australaves</taxon>
        <taxon>Passeriformes</taxon>
        <taxon>Thamnophilidae</taxon>
        <taxon>Willisornis</taxon>
    </lineage>
</organism>
<accession>A0ABQ9CR84</accession>
<name>A0ABQ9CR84_9PASS</name>
<gene>
    <name evidence="1" type="ORF">WISP_125526</name>
</gene>
<dbReference type="EMBL" id="WHWB01034592">
    <property type="protein sequence ID" value="KAJ7407644.1"/>
    <property type="molecule type" value="Genomic_DNA"/>
</dbReference>
<evidence type="ECO:0000313" key="1">
    <source>
        <dbReference type="EMBL" id="KAJ7407644.1"/>
    </source>
</evidence>
<comment type="caution">
    <text evidence="1">The sequence shown here is derived from an EMBL/GenBank/DDBJ whole genome shotgun (WGS) entry which is preliminary data.</text>
</comment>
<reference evidence="1" key="1">
    <citation type="submission" date="2019-10" db="EMBL/GenBank/DDBJ databases">
        <authorList>
            <person name="Soares A.E.R."/>
            <person name="Aleixo A."/>
            <person name="Schneider P."/>
            <person name="Miyaki C.Y."/>
            <person name="Schneider M.P."/>
            <person name="Mello C."/>
            <person name="Vasconcelos A.T.R."/>
        </authorList>
    </citation>
    <scope>NUCLEOTIDE SEQUENCE</scope>
    <source>
        <tissue evidence="1">Muscle</tissue>
    </source>
</reference>
<evidence type="ECO:0000313" key="2">
    <source>
        <dbReference type="Proteomes" id="UP001145742"/>
    </source>
</evidence>